<keyword evidence="2" id="KW-0813">Transport</keyword>
<evidence type="ECO:0000256" key="8">
    <source>
        <dbReference type="ARBA" id="ARBA00023136"/>
    </source>
</evidence>
<feature type="transmembrane region" description="Helical" evidence="10">
    <location>
        <begin position="106"/>
        <end position="131"/>
    </location>
</feature>
<proteinExistence type="predicted"/>
<keyword evidence="3" id="KW-0050">Antiport</keyword>
<feature type="transmembrane region" description="Helical" evidence="10">
    <location>
        <begin position="173"/>
        <end position="192"/>
    </location>
</feature>
<keyword evidence="4" id="KW-1003">Cell membrane</keyword>
<feature type="transmembrane region" description="Helical" evidence="10">
    <location>
        <begin position="255"/>
        <end position="278"/>
    </location>
</feature>
<reference evidence="11 12" key="1">
    <citation type="submission" date="2017-07" db="EMBL/GenBank/DDBJ databases">
        <authorList>
            <person name="Sun Z.S."/>
            <person name="Albrecht U."/>
            <person name="Echele G."/>
            <person name="Lee C.C."/>
        </authorList>
    </citation>
    <scope>NUCLEOTIDE SEQUENCE [LARGE SCALE GENOMIC DNA]</scope>
    <source>
        <strain evidence="11 12">CGMCC 1.12710</strain>
    </source>
</reference>
<dbReference type="Proteomes" id="UP000198346">
    <property type="component" value="Unassembled WGS sequence"/>
</dbReference>
<evidence type="ECO:0000256" key="9">
    <source>
        <dbReference type="ARBA" id="ARBA00031636"/>
    </source>
</evidence>
<evidence type="ECO:0000256" key="1">
    <source>
        <dbReference type="ARBA" id="ARBA00004429"/>
    </source>
</evidence>
<keyword evidence="8 10" id="KW-0472">Membrane</keyword>
<keyword evidence="12" id="KW-1185">Reference proteome</keyword>
<dbReference type="EMBL" id="FZQA01000004">
    <property type="protein sequence ID" value="SNT74166.1"/>
    <property type="molecule type" value="Genomic_DNA"/>
</dbReference>
<dbReference type="PANTHER" id="PTHR43298:SF2">
    <property type="entry name" value="FMN_FAD EXPORTER YEEO-RELATED"/>
    <property type="match status" value="1"/>
</dbReference>
<evidence type="ECO:0000256" key="3">
    <source>
        <dbReference type="ARBA" id="ARBA00022449"/>
    </source>
</evidence>
<dbReference type="Pfam" id="PF01554">
    <property type="entry name" value="MatE"/>
    <property type="match status" value="2"/>
</dbReference>
<dbReference type="AlphaFoldDB" id="A0A239PW42"/>
<evidence type="ECO:0000313" key="11">
    <source>
        <dbReference type="EMBL" id="SNT74166.1"/>
    </source>
</evidence>
<accession>A0A239PW42</accession>
<dbReference type="CDD" id="cd13131">
    <property type="entry name" value="MATE_NorM_like"/>
    <property type="match status" value="1"/>
</dbReference>
<dbReference type="InterPro" id="IPR050222">
    <property type="entry name" value="MATE_MdtK"/>
</dbReference>
<sequence>MLESAQNLPQTERAAPWRGELKALLSVGAPMALTQLIQFSVNTIDVLMIGRLGAAPLAAASLGLVLYYVAFLAGFGPAMAVSPLVSQALGADRDNVGDVRRSVRMGLWAIALIFAPALILFLCTEAIVRALGQPPALAALAAPYVLALAPGLPFMLAVLMLRNVLAAVDRTRAPLVVIILTTALNGFLNYLLIYGNWGFPRLELVGAGIASSVSHAVGFLLLVGYMRVERESRRLSVFADALRPDWERLKEIFRLGWPIGVTTAFEAMLFNACVFLMGRIGVAEVAAYQVAINVAALGFMLPFGLSMAGAVRVGLAAGARDAARARRAAVLTIGLCAGAIMIVAIPCLLAPHFVAGLYLEPDEPDNARVLALAASFLPVAAAFALFDAVQVAANQCLRGLKDVRMPMLLTGISYWAIGFPVAAYFGLATPLGAVGVWWGLLAGLASAAALLGARLYLLLRT</sequence>
<gene>
    <name evidence="11" type="ORF">SAMN06297382_2074</name>
</gene>
<dbReference type="InterPro" id="IPR002528">
    <property type="entry name" value="MATE_fam"/>
</dbReference>
<feature type="transmembrane region" description="Helical" evidence="10">
    <location>
        <begin position="367"/>
        <end position="386"/>
    </location>
</feature>
<feature type="transmembrane region" description="Helical" evidence="10">
    <location>
        <begin position="437"/>
        <end position="459"/>
    </location>
</feature>
<evidence type="ECO:0000256" key="7">
    <source>
        <dbReference type="ARBA" id="ARBA00023065"/>
    </source>
</evidence>
<feature type="transmembrane region" description="Helical" evidence="10">
    <location>
        <begin position="407"/>
        <end position="425"/>
    </location>
</feature>
<dbReference type="GO" id="GO:0015297">
    <property type="term" value="F:antiporter activity"/>
    <property type="evidence" value="ECO:0007669"/>
    <property type="project" value="UniProtKB-KW"/>
</dbReference>
<dbReference type="GO" id="GO:0005886">
    <property type="term" value="C:plasma membrane"/>
    <property type="evidence" value="ECO:0007669"/>
    <property type="project" value="UniProtKB-SubCell"/>
</dbReference>
<evidence type="ECO:0000313" key="12">
    <source>
        <dbReference type="Proteomes" id="UP000198346"/>
    </source>
</evidence>
<feature type="transmembrane region" description="Helical" evidence="10">
    <location>
        <begin position="290"/>
        <end position="316"/>
    </location>
</feature>
<feature type="transmembrane region" description="Helical" evidence="10">
    <location>
        <begin position="204"/>
        <end position="225"/>
    </location>
</feature>
<evidence type="ECO:0000256" key="2">
    <source>
        <dbReference type="ARBA" id="ARBA00022448"/>
    </source>
</evidence>
<evidence type="ECO:0000256" key="4">
    <source>
        <dbReference type="ARBA" id="ARBA00022475"/>
    </source>
</evidence>
<organism evidence="11 12">
    <name type="scientific">Amphiplicatus metriothermophilus</name>
    <dbReference type="NCBI Taxonomy" id="1519374"/>
    <lineage>
        <taxon>Bacteria</taxon>
        <taxon>Pseudomonadati</taxon>
        <taxon>Pseudomonadota</taxon>
        <taxon>Alphaproteobacteria</taxon>
        <taxon>Parvularculales</taxon>
        <taxon>Parvularculaceae</taxon>
        <taxon>Amphiplicatus</taxon>
    </lineage>
</organism>
<evidence type="ECO:0000256" key="5">
    <source>
        <dbReference type="ARBA" id="ARBA00022692"/>
    </source>
</evidence>
<name>A0A239PW42_9PROT</name>
<feature type="transmembrane region" description="Helical" evidence="10">
    <location>
        <begin position="328"/>
        <end position="355"/>
    </location>
</feature>
<feature type="transmembrane region" description="Helical" evidence="10">
    <location>
        <begin position="137"/>
        <end position="161"/>
    </location>
</feature>
<dbReference type="GO" id="GO:0006811">
    <property type="term" value="P:monoatomic ion transport"/>
    <property type="evidence" value="ECO:0007669"/>
    <property type="project" value="UniProtKB-KW"/>
</dbReference>
<keyword evidence="6 10" id="KW-1133">Transmembrane helix</keyword>
<feature type="transmembrane region" description="Helical" evidence="10">
    <location>
        <begin position="61"/>
        <end position="85"/>
    </location>
</feature>
<dbReference type="GO" id="GO:0042910">
    <property type="term" value="F:xenobiotic transmembrane transporter activity"/>
    <property type="evidence" value="ECO:0007669"/>
    <property type="project" value="InterPro"/>
</dbReference>
<dbReference type="NCBIfam" id="TIGR00797">
    <property type="entry name" value="matE"/>
    <property type="match status" value="1"/>
</dbReference>
<protein>
    <recommendedName>
        <fullName evidence="9">Multidrug-efflux transporter</fullName>
    </recommendedName>
</protein>
<keyword evidence="7" id="KW-0406">Ion transport</keyword>
<keyword evidence="5 10" id="KW-0812">Transmembrane</keyword>
<dbReference type="InterPro" id="IPR048279">
    <property type="entry name" value="MdtK-like"/>
</dbReference>
<evidence type="ECO:0000256" key="10">
    <source>
        <dbReference type="SAM" id="Phobius"/>
    </source>
</evidence>
<comment type="subcellular location">
    <subcellularLocation>
        <location evidence="1">Cell inner membrane</location>
        <topology evidence="1">Multi-pass membrane protein</topology>
    </subcellularLocation>
</comment>
<evidence type="ECO:0000256" key="6">
    <source>
        <dbReference type="ARBA" id="ARBA00022989"/>
    </source>
</evidence>
<dbReference type="PANTHER" id="PTHR43298">
    <property type="entry name" value="MULTIDRUG RESISTANCE PROTEIN NORM-RELATED"/>
    <property type="match status" value="1"/>
</dbReference>
<dbReference type="PIRSF" id="PIRSF006603">
    <property type="entry name" value="DinF"/>
    <property type="match status" value="1"/>
</dbReference>